<dbReference type="PANTHER" id="PTHR43740">
    <property type="entry name" value="LEUCYL-TRNA SYNTHETASE"/>
    <property type="match status" value="1"/>
</dbReference>
<keyword evidence="4 8" id="KW-0067">ATP-binding</keyword>
<dbReference type="SUPFAM" id="SSF47323">
    <property type="entry name" value="Anticodon-binding domain of a subclass of class I aminoacyl-tRNA synthetases"/>
    <property type="match status" value="1"/>
</dbReference>
<keyword evidence="3 8" id="KW-0547">Nucleotide-binding</keyword>
<dbReference type="GO" id="GO:0016874">
    <property type="term" value="F:ligase activity"/>
    <property type="evidence" value="ECO:0007669"/>
    <property type="project" value="UniProtKB-KW"/>
</dbReference>
<dbReference type="CDD" id="cd07958">
    <property type="entry name" value="Anticodon_Ia_Leu_BEm"/>
    <property type="match status" value="1"/>
</dbReference>
<proteinExistence type="inferred from homology"/>
<dbReference type="InterPro" id="IPR015413">
    <property type="entry name" value="Methionyl/Leucyl_tRNA_Synth"/>
</dbReference>
<keyword evidence="8" id="KW-0963">Cytoplasm</keyword>
<dbReference type="Gene3D" id="3.90.740.10">
    <property type="entry name" value="Valyl/Leucyl/Isoleucyl-tRNA synthetase, editing domain"/>
    <property type="match status" value="1"/>
</dbReference>
<evidence type="ECO:0000259" key="13">
    <source>
        <dbReference type="Pfam" id="PF13603"/>
    </source>
</evidence>
<evidence type="ECO:0000313" key="15">
    <source>
        <dbReference type="Proteomes" id="UP001500013"/>
    </source>
</evidence>
<dbReference type="SUPFAM" id="SSF50677">
    <property type="entry name" value="ValRS/IleRS/LeuRS editing domain"/>
    <property type="match status" value="1"/>
</dbReference>
<keyword evidence="2 8" id="KW-0436">Ligase</keyword>
<dbReference type="EMBL" id="BAAAPU010000009">
    <property type="protein sequence ID" value="GAA1987854.1"/>
    <property type="molecule type" value="Genomic_DNA"/>
</dbReference>
<evidence type="ECO:0000256" key="2">
    <source>
        <dbReference type="ARBA" id="ARBA00022598"/>
    </source>
</evidence>
<dbReference type="PANTHER" id="PTHR43740:SF2">
    <property type="entry name" value="LEUCINE--TRNA LIGASE, MITOCHONDRIAL"/>
    <property type="match status" value="1"/>
</dbReference>
<dbReference type="Pfam" id="PF08264">
    <property type="entry name" value="Anticodon_1"/>
    <property type="match status" value="1"/>
</dbReference>
<dbReference type="NCBIfam" id="TIGR00396">
    <property type="entry name" value="leuS_bact"/>
    <property type="match status" value="1"/>
</dbReference>
<evidence type="ECO:0000256" key="1">
    <source>
        <dbReference type="ARBA" id="ARBA00005594"/>
    </source>
</evidence>
<comment type="caution">
    <text evidence="14">The sequence shown here is derived from an EMBL/GenBank/DDBJ whole genome shotgun (WGS) entry which is preliminary data.</text>
</comment>
<feature type="binding site" evidence="8">
    <location>
        <position position="755"/>
    </location>
    <ligand>
        <name>ATP</name>
        <dbReference type="ChEBI" id="CHEBI:30616"/>
    </ligand>
</feature>
<feature type="domain" description="Methionyl/Leucyl tRNA synthetase" evidence="12">
    <location>
        <begin position="62"/>
        <end position="164"/>
    </location>
</feature>
<evidence type="ECO:0000256" key="10">
    <source>
        <dbReference type="SAM" id="MobiDB-lite"/>
    </source>
</evidence>
<feature type="domain" description="Methionyl/Valyl/Leucyl/Isoleucyl-tRNA synthetase anticodon-binding" evidence="11">
    <location>
        <begin position="826"/>
        <end position="942"/>
    </location>
</feature>
<evidence type="ECO:0000256" key="8">
    <source>
        <dbReference type="HAMAP-Rule" id="MF_00049"/>
    </source>
</evidence>
<comment type="catalytic activity">
    <reaction evidence="7 8">
        <text>tRNA(Leu) + L-leucine + ATP = L-leucyl-tRNA(Leu) + AMP + diphosphate</text>
        <dbReference type="Rhea" id="RHEA:11688"/>
        <dbReference type="Rhea" id="RHEA-COMP:9613"/>
        <dbReference type="Rhea" id="RHEA-COMP:9622"/>
        <dbReference type="ChEBI" id="CHEBI:30616"/>
        <dbReference type="ChEBI" id="CHEBI:33019"/>
        <dbReference type="ChEBI" id="CHEBI:57427"/>
        <dbReference type="ChEBI" id="CHEBI:78442"/>
        <dbReference type="ChEBI" id="CHEBI:78494"/>
        <dbReference type="ChEBI" id="CHEBI:456215"/>
        <dbReference type="EC" id="6.1.1.4"/>
    </reaction>
</comment>
<feature type="domain" description="Leucyl-tRNA synthetase editing" evidence="13">
    <location>
        <begin position="299"/>
        <end position="507"/>
    </location>
</feature>
<dbReference type="InterPro" id="IPR013155">
    <property type="entry name" value="M/V/L/I-tRNA-synth_anticd-bd"/>
</dbReference>
<evidence type="ECO:0000256" key="9">
    <source>
        <dbReference type="RuleBase" id="RU363039"/>
    </source>
</evidence>
<comment type="similarity">
    <text evidence="1 8 9">Belongs to the class-I aminoacyl-tRNA synthetase family.</text>
</comment>
<dbReference type="Proteomes" id="UP001500013">
    <property type="component" value="Unassembled WGS sequence"/>
</dbReference>
<dbReference type="Pfam" id="PF13603">
    <property type="entry name" value="tRNA-synt_1_2"/>
    <property type="match status" value="1"/>
</dbReference>
<dbReference type="InterPro" id="IPR025709">
    <property type="entry name" value="Leu_tRNA-synth_edit"/>
</dbReference>
<name>A0ABN2SJJ2_9MICO</name>
<dbReference type="PRINTS" id="PR00985">
    <property type="entry name" value="TRNASYNTHLEU"/>
</dbReference>
<dbReference type="InterPro" id="IPR002302">
    <property type="entry name" value="Leu-tRNA-ligase"/>
</dbReference>
<dbReference type="Gene3D" id="1.10.730.10">
    <property type="entry name" value="Isoleucyl-tRNA Synthetase, Domain 1"/>
    <property type="match status" value="1"/>
</dbReference>
<dbReference type="InterPro" id="IPR009008">
    <property type="entry name" value="Val/Leu/Ile-tRNA-synth_edit"/>
</dbReference>
<evidence type="ECO:0000259" key="11">
    <source>
        <dbReference type="Pfam" id="PF08264"/>
    </source>
</evidence>
<dbReference type="HAMAP" id="MF_00049_B">
    <property type="entry name" value="Leu_tRNA_synth_B"/>
    <property type="match status" value="1"/>
</dbReference>
<dbReference type="SUPFAM" id="SSF52374">
    <property type="entry name" value="Nucleotidylyl transferase"/>
    <property type="match status" value="1"/>
</dbReference>
<evidence type="ECO:0000256" key="7">
    <source>
        <dbReference type="ARBA" id="ARBA00047469"/>
    </source>
</evidence>
<feature type="short sequence motif" description="'KMSKS' region" evidence="8">
    <location>
        <begin position="752"/>
        <end position="756"/>
    </location>
</feature>
<keyword evidence="15" id="KW-1185">Reference proteome</keyword>
<evidence type="ECO:0000313" key="14">
    <source>
        <dbReference type="EMBL" id="GAA1987854.1"/>
    </source>
</evidence>
<dbReference type="EC" id="6.1.1.4" evidence="8"/>
<comment type="subcellular location">
    <subcellularLocation>
        <location evidence="8">Cytoplasm</location>
    </subcellularLocation>
</comment>
<evidence type="ECO:0000256" key="5">
    <source>
        <dbReference type="ARBA" id="ARBA00022917"/>
    </source>
</evidence>
<sequence>MSEQTNETPFRYTAAMAQQIETAWQDRWEEEGTFNAPNPAGPWAEPEKVAARGEKLVVLDMFPYPSGVGLHVGHPLGYIATDVYSRFHRMLGKNVLHALGYDAFGLPAEQYAVQTGQHPRKTTEENMTNMKRQLRRLGLGFDNRRTFATIDDDYYRWTQWIFLQIWDAWYDADAVREDGGKGRARPIRELVEEFESGRRAVIDAEGRGWADLSATERAKVLEGHRLAYTDEAPVNWCPGLGTVLSNEEVTNEGRSERGNFPVFRRNLSQWKMRITAYADRLADDLDGVDWPEKVKLMQRNWIGRSKGARITFPVVTGTGEEDGIDVFTTRPDTIFGATFMVIAPEHPLVAELVPAGGWPKGTKDAWKGADAEAAGSPKEAVAAYQLAASRKGDVERQTEGKDKTGVFTGSWATNPVTAERIPVFVADYVLMGYGTGAIMAVPGQDTRDWEFAEKFDIPIVRTVQPAEGHPDDEPFLGDGVAVNSSNERISLDGLNVADAKAKIIDFLEAQGIGEGTVSYRIRDWLFSRQRYWGEPFPIMFDEDGVAYAVPDDELPLTLPDVPDYSPKTFDPDDAQSSPEPPLSRVPEWVEVEKDLGDGRGPRKFRRETNTMPNWAGSCWYYLRYLDPANHEAFVDPANEAYWLARHDTPVAGAPAGTRDPGGVDLYVGGVEHAVLHLLYARFWHKVLFDLGHVRSEEPFRKYFSQGYIQAYAYTDSRGQYVPAAEVEEHPGGQGAEPTFTWEGRPVNREYGKIGKSLKNSVSPDEMYDAYGADTFRVYEMSMGPLELSKPWEIRAVVGSQRFLQRLWRNVVDEATGELRVVDASLDQALTTQLHQTIAGVREDFEGLRFNTAIAKLIELNNAVTKLDAPPREVVEAMVLMLAPVAPHIAEEMWQRLGHEGGVAYAAFPVSDPAKIVLEQVTCVIQIKGKVRDRVEVSPDISEEELRELALGREKVRAATEGGVRTVIVRAPKLVNVVPL</sequence>
<accession>A0ABN2SJJ2</accession>
<reference evidence="14 15" key="1">
    <citation type="journal article" date="2019" name="Int. J. Syst. Evol. Microbiol.">
        <title>The Global Catalogue of Microorganisms (GCM) 10K type strain sequencing project: providing services to taxonomists for standard genome sequencing and annotation.</title>
        <authorList>
            <consortium name="The Broad Institute Genomics Platform"/>
            <consortium name="The Broad Institute Genome Sequencing Center for Infectious Disease"/>
            <person name="Wu L."/>
            <person name="Ma J."/>
        </authorList>
    </citation>
    <scope>NUCLEOTIDE SEQUENCE [LARGE SCALE GENOMIC DNA]</scope>
    <source>
        <strain evidence="14 15">JCM 15628</strain>
    </source>
</reference>
<keyword evidence="6 8" id="KW-0030">Aminoacyl-tRNA synthetase</keyword>
<evidence type="ECO:0000256" key="4">
    <source>
        <dbReference type="ARBA" id="ARBA00022840"/>
    </source>
</evidence>
<dbReference type="InterPro" id="IPR014729">
    <property type="entry name" value="Rossmann-like_a/b/a_fold"/>
</dbReference>
<dbReference type="Gene3D" id="3.40.50.620">
    <property type="entry name" value="HUPs"/>
    <property type="match status" value="3"/>
</dbReference>
<evidence type="ECO:0000256" key="3">
    <source>
        <dbReference type="ARBA" id="ARBA00022741"/>
    </source>
</evidence>
<keyword evidence="5 8" id="KW-0648">Protein biosynthesis</keyword>
<comment type="caution">
    <text evidence="8">Lacks conserved residue(s) required for the propagation of feature annotation.</text>
</comment>
<feature type="region of interest" description="Disordered" evidence="10">
    <location>
        <begin position="559"/>
        <end position="584"/>
    </location>
</feature>
<organism evidence="14 15">
    <name type="scientific">Terrabacter lapilli</name>
    <dbReference type="NCBI Taxonomy" id="436231"/>
    <lineage>
        <taxon>Bacteria</taxon>
        <taxon>Bacillati</taxon>
        <taxon>Actinomycetota</taxon>
        <taxon>Actinomycetes</taxon>
        <taxon>Micrococcales</taxon>
        <taxon>Intrasporangiaceae</taxon>
        <taxon>Terrabacter</taxon>
    </lineage>
</organism>
<protein>
    <recommendedName>
        <fullName evidence="8">Leucine--tRNA ligase</fullName>
        <ecNumber evidence="8">6.1.1.4</ecNumber>
    </recommendedName>
    <alternativeName>
        <fullName evidence="8">Leucyl-tRNA synthetase</fullName>
        <shortName evidence="8">LeuRS</shortName>
    </alternativeName>
</protein>
<dbReference type="RefSeq" id="WP_344064675.1">
    <property type="nucleotide sequence ID" value="NZ_BAAAPU010000009.1"/>
</dbReference>
<dbReference type="Pfam" id="PF09334">
    <property type="entry name" value="tRNA-synt_1g"/>
    <property type="match status" value="1"/>
</dbReference>
<dbReference type="InterPro" id="IPR009080">
    <property type="entry name" value="tRNAsynth_Ia_anticodon-bd"/>
</dbReference>
<evidence type="ECO:0000256" key="6">
    <source>
        <dbReference type="ARBA" id="ARBA00023146"/>
    </source>
</evidence>
<gene>
    <name evidence="8 14" type="primary">leuS</name>
    <name evidence="14" type="ORF">GCM10009817_31770</name>
</gene>
<evidence type="ECO:0000259" key="12">
    <source>
        <dbReference type="Pfam" id="PF09334"/>
    </source>
</evidence>